<sequence length="153" mass="16797">MFNKKKRKVLTVLIIPLSIVLIGIAILIVLDLRSQENEMSLPASNSESVDTSFDGIEGLPADFPVYQNSDFITSATSDNGRGRSFFWETEDELSLVYEYLKSELRIKGWTLSNDSSVGSSSVLTFEKDGSMGFLGVFKGSSGKSVISVTIREP</sequence>
<dbReference type="Proteomes" id="UP000176939">
    <property type="component" value="Unassembled WGS sequence"/>
</dbReference>
<name>A0A1F7X071_9BACT</name>
<proteinExistence type="predicted"/>
<feature type="transmembrane region" description="Helical" evidence="1">
    <location>
        <begin position="9"/>
        <end position="30"/>
    </location>
</feature>
<evidence type="ECO:0000313" key="3">
    <source>
        <dbReference type="Proteomes" id="UP000176939"/>
    </source>
</evidence>
<keyword evidence="1" id="KW-1133">Transmembrane helix</keyword>
<keyword evidence="1" id="KW-0472">Membrane</keyword>
<evidence type="ECO:0000256" key="1">
    <source>
        <dbReference type="SAM" id="Phobius"/>
    </source>
</evidence>
<accession>A0A1F7X071</accession>
<comment type="caution">
    <text evidence="2">The sequence shown here is derived from an EMBL/GenBank/DDBJ whole genome shotgun (WGS) entry which is preliminary data.</text>
</comment>
<dbReference type="AlphaFoldDB" id="A0A1F7X071"/>
<keyword evidence="1" id="KW-0812">Transmembrane</keyword>
<gene>
    <name evidence="2" type="ORF">A2Z67_01385</name>
</gene>
<evidence type="ECO:0000313" key="2">
    <source>
        <dbReference type="EMBL" id="OGM08472.1"/>
    </source>
</evidence>
<organism evidence="2 3">
    <name type="scientific">Candidatus Woesebacteria bacterium RBG_13_36_22</name>
    <dbReference type="NCBI Taxonomy" id="1802478"/>
    <lineage>
        <taxon>Bacteria</taxon>
        <taxon>Candidatus Woeseibacteriota</taxon>
    </lineage>
</organism>
<reference evidence="2 3" key="1">
    <citation type="journal article" date="2016" name="Nat. Commun.">
        <title>Thousands of microbial genomes shed light on interconnected biogeochemical processes in an aquifer system.</title>
        <authorList>
            <person name="Anantharaman K."/>
            <person name="Brown C.T."/>
            <person name="Hug L.A."/>
            <person name="Sharon I."/>
            <person name="Castelle C.J."/>
            <person name="Probst A.J."/>
            <person name="Thomas B.C."/>
            <person name="Singh A."/>
            <person name="Wilkins M.J."/>
            <person name="Karaoz U."/>
            <person name="Brodie E.L."/>
            <person name="Williams K.H."/>
            <person name="Hubbard S.S."/>
            <person name="Banfield J.F."/>
        </authorList>
    </citation>
    <scope>NUCLEOTIDE SEQUENCE [LARGE SCALE GENOMIC DNA]</scope>
</reference>
<protein>
    <submittedName>
        <fullName evidence="2">Uncharacterized protein</fullName>
    </submittedName>
</protein>
<dbReference type="EMBL" id="MGFQ01000044">
    <property type="protein sequence ID" value="OGM08472.1"/>
    <property type="molecule type" value="Genomic_DNA"/>
</dbReference>